<organism evidence="1">
    <name type="scientific">Salix viminalis</name>
    <name type="common">Common osier</name>
    <name type="synonym">Basket willow</name>
    <dbReference type="NCBI Taxonomy" id="40686"/>
    <lineage>
        <taxon>Eukaryota</taxon>
        <taxon>Viridiplantae</taxon>
        <taxon>Streptophyta</taxon>
        <taxon>Embryophyta</taxon>
        <taxon>Tracheophyta</taxon>
        <taxon>Spermatophyta</taxon>
        <taxon>Magnoliopsida</taxon>
        <taxon>eudicotyledons</taxon>
        <taxon>Gunneridae</taxon>
        <taxon>Pentapetalae</taxon>
        <taxon>rosids</taxon>
        <taxon>fabids</taxon>
        <taxon>Malpighiales</taxon>
        <taxon>Salicaceae</taxon>
        <taxon>Saliceae</taxon>
        <taxon>Salix</taxon>
    </lineage>
</organism>
<protein>
    <submittedName>
        <fullName evidence="1">Uncharacterized protein</fullName>
    </submittedName>
</protein>
<dbReference type="EMBL" id="CAADRP010001001">
    <property type="protein sequence ID" value="VFU34301.1"/>
    <property type="molecule type" value="Genomic_DNA"/>
</dbReference>
<evidence type="ECO:0000313" key="1">
    <source>
        <dbReference type="EMBL" id="VFU34301.1"/>
    </source>
</evidence>
<sequence length="196" mass="20642">MDPGLDSGRVNMILGPRLYILLSFYMTKAGIFVSSPTSILTSPPVSPPSDSPPLSPVSPQVIGGSGSGSFTSMSALLASMRGLQVGKTKMGSPVGSWSVQSGSRFGSPRGSSLRPVSAACLQLLLEQCQAGLDLLNFNFALGLKLSVSVPECYPDFLSRVGSETGVSDVSCMELRRRYKTRIQIQILCSPSPVPAL</sequence>
<reference evidence="1" key="1">
    <citation type="submission" date="2019-03" db="EMBL/GenBank/DDBJ databases">
        <authorList>
            <person name="Mank J."/>
            <person name="Almeida P."/>
        </authorList>
    </citation>
    <scope>NUCLEOTIDE SEQUENCE</scope>
    <source>
        <strain evidence="1">78183</strain>
    </source>
</reference>
<proteinExistence type="predicted"/>
<accession>A0A6N2L431</accession>
<dbReference type="AlphaFoldDB" id="A0A6N2L431"/>
<name>A0A6N2L431_SALVM</name>
<gene>
    <name evidence="1" type="ORF">SVIM_LOCUS163522</name>
</gene>